<evidence type="ECO:0000256" key="1">
    <source>
        <dbReference type="SAM" id="MobiDB-lite"/>
    </source>
</evidence>
<protein>
    <submittedName>
        <fullName evidence="2">Uncharacterized protein</fullName>
    </submittedName>
</protein>
<proteinExistence type="predicted"/>
<name>A0A645DV72_9ZZZZ</name>
<dbReference type="AlphaFoldDB" id="A0A645DV72"/>
<sequence length="106" mass="10956">MAVQHGAPAPVGPPQAHPRSGHTGKIELLPAHVRHVGGEIAQKLLVPALLFKLLQGLRLRRPGAVKGLQHPHGGGQTAGLGEFSLLGESALQHFAGLIHGGASFKV</sequence>
<gene>
    <name evidence="2" type="ORF">SDC9_140321</name>
</gene>
<organism evidence="2">
    <name type="scientific">bioreactor metagenome</name>
    <dbReference type="NCBI Taxonomy" id="1076179"/>
    <lineage>
        <taxon>unclassified sequences</taxon>
        <taxon>metagenomes</taxon>
        <taxon>ecological metagenomes</taxon>
    </lineage>
</organism>
<evidence type="ECO:0000313" key="2">
    <source>
        <dbReference type="EMBL" id="MPM93185.1"/>
    </source>
</evidence>
<dbReference type="EMBL" id="VSSQ01040023">
    <property type="protein sequence ID" value="MPM93185.1"/>
    <property type="molecule type" value="Genomic_DNA"/>
</dbReference>
<reference evidence="2" key="1">
    <citation type="submission" date="2019-08" db="EMBL/GenBank/DDBJ databases">
        <authorList>
            <person name="Kucharzyk K."/>
            <person name="Murdoch R.W."/>
            <person name="Higgins S."/>
            <person name="Loffler F."/>
        </authorList>
    </citation>
    <scope>NUCLEOTIDE SEQUENCE</scope>
</reference>
<comment type="caution">
    <text evidence="2">The sequence shown here is derived from an EMBL/GenBank/DDBJ whole genome shotgun (WGS) entry which is preliminary data.</text>
</comment>
<feature type="region of interest" description="Disordered" evidence="1">
    <location>
        <begin position="1"/>
        <end position="24"/>
    </location>
</feature>
<accession>A0A645DV72</accession>